<dbReference type="Gene3D" id="2.30.40.10">
    <property type="entry name" value="Urease, subunit C, domain 1"/>
    <property type="match status" value="1"/>
</dbReference>
<keyword evidence="4" id="KW-1185">Reference proteome</keyword>
<dbReference type="InterPro" id="IPR011059">
    <property type="entry name" value="Metal-dep_hydrolase_composite"/>
</dbReference>
<feature type="domain" description="Amidohydrolase-related" evidence="2">
    <location>
        <begin position="95"/>
        <end position="451"/>
    </location>
</feature>
<feature type="signal peptide" evidence="1">
    <location>
        <begin position="1"/>
        <end position="33"/>
    </location>
</feature>
<dbReference type="OrthoDB" id="9782972at2"/>
<name>B8KUC4_9GAMM</name>
<dbReference type="InterPro" id="IPR006680">
    <property type="entry name" value="Amidohydro-rel"/>
</dbReference>
<dbReference type="Proteomes" id="UP000004699">
    <property type="component" value="Unassembled WGS sequence"/>
</dbReference>
<dbReference type="Pfam" id="PF01979">
    <property type="entry name" value="Amidohydro_1"/>
    <property type="match status" value="1"/>
</dbReference>
<dbReference type="GO" id="GO:0016810">
    <property type="term" value="F:hydrolase activity, acting on carbon-nitrogen (but not peptide) bonds"/>
    <property type="evidence" value="ECO:0007669"/>
    <property type="project" value="InterPro"/>
</dbReference>
<keyword evidence="1" id="KW-0732">Signal</keyword>
<dbReference type="SUPFAM" id="SSF51556">
    <property type="entry name" value="Metallo-dependent hydrolases"/>
    <property type="match status" value="1"/>
</dbReference>
<dbReference type="AlphaFoldDB" id="B8KUC4"/>
<dbReference type="SUPFAM" id="SSF51338">
    <property type="entry name" value="Composite domain of metallo-dependent hydrolases"/>
    <property type="match status" value="1"/>
</dbReference>
<dbReference type="EMBL" id="DS999411">
    <property type="protein sequence ID" value="EED36934.1"/>
    <property type="molecule type" value="Genomic_DNA"/>
</dbReference>
<dbReference type="InterPro" id="IPR032466">
    <property type="entry name" value="Metal_Hydrolase"/>
</dbReference>
<proteinExistence type="predicted"/>
<dbReference type="InterPro" id="IPR051781">
    <property type="entry name" value="Metallo-dep_Hydrolase"/>
</dbReference>
<dbReference type="HOGENOM" id="CLU_023620_2_2_6"/>
<sequence length="459" mass="49142">MVMAVFRRLNFRFNPVFRFVLSLTLLNLLSAPAGQCQEESTFALHVGTLLKKAGESPLKDQTVLIEGGLIASILPGFHTFDDNPALEIIDLRQAFVMPGLIDTHVHLSTDHRPESTLSVVKSSSAELAIIVARNAESILMAGFTTVMDLGNGWRQHEQAVYAVRDAISQGALPGPEILAAGSPIAAHGFARTGRFNDAVEFAGGPEGTCQGPESCRYQVLEQLYRGADFINVYPTGSLLQQPSPQQTLTNDELSAIAETADLAGVKVIADGGNSPVGAAGINRAIEYGFDIIDTVTFPDNATFRLLNRNDGYFAPHVYALEAAVGDTPETLEKGSMGWLPRSILEQLYALKQQTPSALVGYREKSKLILASDSGVFPHGDNGNELLAYSKLGITPADTLAAATINAATAFGIEARTGHIAPGLEADLVAFRESPLENMGIVAHPELVISDGRIFYMGKH</sequence>
<gene>
    <name evidence="3" type="ORF">NOR51B_2887</name>
</gene>
<protein>
    <submittedName>
        <fullName evidence="3">Amidohydrolase</fullName>
    </submittedName>
</protein>
<dbReference type="PANTHER" id="PTHR43135">
    <property type="entry name" value="ALPHA-D-RIBOSE 1-METHYLPHOSPHONATE 5-TRIPHOSPHATE DIPHOSPHATASE"/>
    <property type="match status" value="1"/>
</dbReference>
<evidence type="ECO:0000313" key="3">
    <source>
        <dbReference type="EMBL" id="EED36934.1"/>
    </source>
</evidence>
<accession>B8KUC4</accession>
<dbReference type="STRING" id="565045.NOR51B_2887"/>
<dbReference type="PANTHER" id="PTHR43135:SF3">
    <property type="entry name" value="ALPHA-D-RIBOSE 1-METHYLPHOSPHONATE 5-TRIPHOSPHATE DIPHOSPHATASE"/>
    <property type="match status" value="1"/>
</dbReference>
<evidence type="ECO:0000259" key="2">
    <source>
        <dbReference type="Pfam" id="PF01979"/>
    </source>
</evidence>
<reference evidence="4" key="1">
    <citation type="journal article" date="2013" name="BMC Microbiol.">
        <title>Taxonomy and evolution of bacteriochlorophyll a-containing members of the OM60/NOR5 clade of marine gammaproteobacteria: description of Luminiphilus syltensis gen. nov., sp. nov., reclassification of Haliea rubra as Pseudohaliea rubra gen. nov., comb. nov., and emendation of Chromatocurvus halotolerans.</title>
        <authorList>
            <person name="Spring S."/>
            <person name="Riedel T."/>
            <person name="Sproer C."/>
            <person name="Yan S."/>
            <person name="Harder J."/>
            <person name="Fuchs B.M."/>
        </authorList>
    </citation>
    <scope>NUCLEOTIDE SEQUENCE [LARGE SCALE GENOMIC DNA]</scope>
    <source>
        <strain evidence="4">NOR51-B</strain>
    </source>
</reference>
<organism evidence="3 4">
    <name type="scientific">Luminiphilus syltensis NOR5-1B</name>
    <dbReference type="NCBI Taxonomy" id="565045"/>
    <lineage>
        <taxon>Bacteria</taxon>
        <taxon>Pseudomonadati</taxon>
        <taxon>Pseudomonadota</taxon>
        <taxon>Gammaproteobacteria</taxon>
        <taxon>Cellvibrionales</taxon>
        <taxon>Halieaceae</taxon>
        <taxon>Luminiphilus</taxon>
    </lineage>
</organism>
<evidence type="ECO:0000313" key="4">
    <source>
        <dbReference type="Proteomes" id="UP000004699"/>
    </source>
</evidence>
<feature type="chain" id="PRO_5002873560" evidence="1">
    <location>
        <begin position="34"/>
        <end position="459"/>
    </location>
</feature>
<keyword evidence="3" id="KW-0378">Hydrolase</keyword>
<dbReference type="eggNOG" id="COG1228">
    <property type="taxonomic scope" value="Bacteria"/>
</dbReference>
<evidence type="ECO:0000256" key="1">
    <source>
        <dbReference type="SAM" id="SignalP"/>
    </source>
</evidence>
<dbReference type="Gene3D" id="3.20.20.140">
    <property type="entry name" value="Metal-dependent hydrolases"/>
    <property type="match status" value="1"/>
</dbReference>